<evidence type="ECO:0000256" key="1">
    <source>
        <dbReference type="SAM" id="MobiDB-lite"/>
    </source>
</evidence>
<accession>C4J6V1</accession>
<evidence type="ECO:0000313" key="2">
    <source>
        <dbReference type="EMBL" id="ACR36901.1"/>
    </source>
</evidence>
<sequence>MQVRIGQWRWLICKTEAEAEAEASETDAMEGHLSTEASVCIPIKTGRFRCGRTEKRWQLFFFLVLLANCERKANPTKTEKSGRNPGTGFKARSSGAHADSDGGEAGREGRKPGATAGSRVR</sequence>
<dbReference type="AlphaFoldDB" id="C4J6V1"/>
<dbReference type="RefSeq" id="XP_035818394.1">
    <property type="nucleotide sequence ID" value="XM_035962501.1"/>
</dbReference>
<feature type="region of interest" description="Disordered" evidence="1">
    <location>
        <begin position="74"/>
        <end position="121"/>
    </location>
</feature>
<reference evidence="2" key="1">
    <citation type="journal article" date="2009" name="PLoS Genet.">
        <title>Sequencing, mapping, and analysis of 27,455 maize full-length cDNAs.</title>
        <authorList>
            <person name="Soderlund C."/>
            <person name="Descour A."/>
            <person name="Kudrna D."/>
            <person name="Bomhoff M."/>
            <person name="Boyd L."/>
            <person name="Currie J."/>
            <person name="Angelova A."/>
            <person name="Collura K."/>
            <person name="Wissotski M."/>
            <person name="Ashley E."/>
            <person name="Morrow D."/>
            <person name="Fernandes J."/>
            <person name="Walbot V."/>
            <person name="Yu Y."/>
        </authorList>
    </citation>
    <scope>NUCLEOTIDE SEQUENCE</scope>
    <source>
        <strain evidence="2">B73</strain>
    </source>
</reference>
<dbReference type="KEGG" id="zma:118473294"/>
<proteinExistence type="evidence at transcript level"/>
<dbReference type="EMBL" id="BT086548">
    <property type="protein sequence ID" value="ACR36901.1"/>
    <property type="molecule type" value="mRNA"/>
</dbReference>
<organism evidence="2">
    <name type="scientific">Zea mays</name>
    <name type="common">Maize</name>
    <dbReference type="NCBI Taxonomy" id="4577"/>
    <lineage>
        <taxon>Eukaryota</taxon>
        <taxon>Viridiplantae</taxon>
        <taxon>Streptophyta</taxon>
        <taxon>Embryophyta</taxon>
        <taxon>Tracheophyta</taxon>
        <taxon>Spermatophyta</taxon>
        <taxon>Magnoliopsida</taxon>
        <taxon>Liliopsida</taxon>
        <taxon>Poales</taxon>
        <taxon>Poaceae</taxon>
        <taxon>PACMAD clade</taxon>
        <taxon>Panicoideae</taxon>
        <taxon>Andropogonodae</taxon>
        <taxon>Andropogoneae</taxon>
        <taxon>Tripsacinae</taxon>
        <taxon>Zea</taxon>
    </lineage>
</organism>
<feature type="compositionally biased region" description="Basic and acidic residues" evidence="1">
    <location>
        <begin position="98"/>
        <end position="111"/>
    </location>
</feature>
<name>C4J6V1_MAIZE</name>
<reference evidence="2" key="2">
    <citation type="submission" date="2012-06" db="EMBL/GenBank/DDBJ databases">
        <authorList>
            <person name="Yu Y."/>
            <person name="Currie J."/>
            <person name="Lomeli R."/>
            <person name="Angelova A."/>
            <person name="Collura K."/>
            <person name="Wissotski M."/>
            <person name="Campos D."/>
            <person name="Kudrna D."/>
            <person name="Golser W."/>
            <person name="Ashely E."/>
            <person name="Descour A."/>
            <person name="Fernandes J."/>
            <person name="Soderlund C."/>
            <person name="Walbot V."/>
        </authorList>
    </citation>
    <scope>NUCLEOTIDE SEQUENCE</scope>
    <source>
        <strain evidence="2">B73</strain>
    </source>
</reference>
<protein>
    <submittedName>
        <fullName evidence="2">Uncharacterized protein</fullName>
    </submittedName>
</protein>
<dbReference type="GeneID" id="118473294"/>